<dbReference type="InterPro" id="IPR000326">
    <property type="entry name" value="PAP2/HPO"/>
</dbReference>
<keyword evidence="3" id="KW-1185">Reference proteome</keyword>
<protein>
    <submittedName>
        <fullName evidence="2">PAP2 superfamily protein</fullName>
    </submittedName>
</protein>
<dbReference type="InterPro" id="IPR036938">
    <property type="entry name" value="PAP2/HPO_sf"/>
</dbReference>
<feature type="domain" description="Phosphatidic acid phosphatase type 2/haloperoxidase" evidence="1">
    <location>
        <begin position="400"/>
        <end position="508"/>
    </location>
</feature>
<dbReference type="PANTHER" id="PTHR34599">
    <property type="entry name" value="PEROXIDASE-RELATED"/>
    <property type="match status" value="1"/>
</dbReference>
<dbReference type="STRING" id="504486.SAMN05660703_0593"/>
<evidence type="ECO:0000259" key="1">
    <source>
        <dbReference type="SMART" id="SM00014"/>
    </source>
</evidence>
<sequence>MQNQMKSKKYIKSLLFAIGILSISCEKDIPTYLSYEEYEFSTVDENGGNWKPILIENGSALIIKSPDNVDSDTYKNEVSKLKEAITSIQPNQQKAINYWTNNPLVRWNEITLELIAKYNLIPGPNEDGSYTLPNANNPEGPPAFPFAHPPYASRALAYLSVAQYDGLISAWHYKYLFNRAAPYRYDNSIVHAYPENNIPSYPSDGAVIARVSKKILSAMFPLEVAYLQELEDEHLQSLLLSGSYVESDISAGTTIGDKISELALTRAATDGMKKAQTTKAVSDSIKAAAFERFGWQWENLEIPVRPVGLTPLFGKVTPWNIENIASVRPVAPPKFDSAEFLEDVAILKNHANNMTSEKRRISNFWQDGTGTYTPPGHWNRFANEFIVEYHMNPLRSARTMAYLNMAMMDAGISCWDTKYYYHYPRPIQMIEGFKTIAGTPNFPSYTSGHSVFSATGAEVLAYIFPEKATLVRGWAEEAAISRVYGGLHWTFDAKIGTEQGKKIAQLAIDKAKLDGSD</sequence>
<dbReference type="InterPro" id="IPR016119">
    <property type="entry name" value="Br/Cl_peroxidase_C"/>
</dbReference>
<dbReference type="EMBL" id="FWXO01000001">
    <property type="protein sequence ID" value="SMC36692.1"/>
    <property type="molecule type" value="Genomic_DNA"/>
</dbReference>
<dbReference type="PANTHER" id="PTHR34599:SF1">
    <property type="entry name" value="PHOSPHATIDIC ACID PHOSPHATASE TYPE 2_HALOPEROXIDASE DOMAIN-CONTAINING PROTEIN"/>
    <property type="match status" value="1"/>
</dbReference>
<dbReference type="Proteomes" id="UP000192360">
    <property type="component" value="Unassembled WGS sequence"/>
</dbReference>
<evidence type="ECO:0000313" key="3">
    <source>
        <dbReference type="Proteomes" id="UP000192360"/>
    </source>
</evidence>
<dbReference type="PROSITE" id="PS51257">
    <property type="entry name" value="PROKAR_LIPOPROTEIN"/>
    <property type="match status" value="1"/>
</dbReference>
<dbReference type="AlphaFoldDB" id="A0A1W1YKQ0"/>
<dbReference type="CDD" id="cd03398">
    <property type="entry name" value="PAP2_haloperoxidase"/>
    <property type="match status" value="1"/>
</dbReference>
<dbReference type="Pfam" id="PF01569">
    <property type="entry name" value="PAP2"/>
    <property type="match status" value="1"/>
</dbReference>
<dbReference type="GO" id="GO:0004601">
    <property type="term" value="F:peroxidase activity"/>
    <property type="evidence" value="ECO:0007669"/>
    <property type="project" value="InterPro"/>
</dbReference>
<dbReference type="SUPFAM" id="SSF48317">
    <property type="entry name" value="Acid phosphatase/Vanadium-dependent haloperoxidase"/>
    <property type="match status" value="2"/>
</dbReference>
<dbReference type="Gene3D" id="1.10.606.10">
    <property type="entry name" value="Vanadium-containing Chloroperoxidase, domain 2"/>
    <property type="match status" value="2"/>
</dbReference>
<organism evidence="2 3">
    <name type="scientific">Cellulophaga tyrosinoxydans</name>
    <dbReference type="NCBI Taxonomy" id="504486"/>
    <lineage>
        <taxon>Bacteria</taxon>
        <taxon>Pseudomonadati</taxon>
        <taxon>Bacteroidota</taxon>
        <taxon>Flavobacteriia</taxon>
        <taxon>Flavobacteriales</taxon>
        <taxon>Flavobacteriaceae</taxon>
        <taxon>Cellulophaga</taxon>
    </lineage>
</organism>
<dbReference type="SMART" id="SM00014">
    <property type="entry name" value="acidPPc"/>
    <property type="match status" value="1"/>
</dbReference>
<dbReference type="InterPro" id="IPR052559">
    <property type="entry name" value="V-haloperoxidase"/>
</dbReference>
<gene>
    <name evidence="2" type="ORF">SAMN05660703_0593</name>
</gene>
<evidence type="ECO:0000313" key="2">
    <source>
        <dbReference type="EMBL" id="SMC36692.1"/>
    </source>
</evidence>
<proteinExistence type="predicted"/>
<name>A0A1W1YKQ0_9FLAO</name>
<reference evidence="2 3" key="1">
    <citation type="submission" date="2017-04" db="EMBL/GenBank/DDBJ databases">
        <authorList>
            <person name="Afonso C.L."/>
            <person name="Miller P.J."/>
            <person name="Scott M.A."/>
            <person name="Spackman E."/>
            <person name="Goraichik I."/>
            <person name="Dimitrov K.M."/>
            <person name="Suarez D.L."/>
            <person name="Swayne D.E."/>
        </authorList>
    </citation>
    <scope>NUCLEOTIDE SEQUENCE [LARGE SCALE GENOMIC DNA]</scope>
    <source>
        <strain evidence="2 3">DSM 21164</strain>
    </source>
</reference>
<accession>A0A1W1YKQ0</accession>